<evidence type="ECO:0000313" key="2">
    <source>
        <dbReference type="Proteomes" id="UP000254799"/>
    </source>
</evidence>
<name>A0A377WM42_KLEPN</name>
<sequence>MPTVPQYQRQSQTQTAPVMTSNLRVPENPLVQGIQQAADTSINMMADAKRKADVALSQDASLQLTQTASDLMTNPQNGLLNLQGKNALGKGQEYTQLFDAKAQELAMQLPESARQGFLQQAQQQRIQFTSQAGRHEIGQLNAYEEGQFQATLTTGAQNRFGNVWR</sequence>
<evidence type="ECO:0000313" key="1">
    <source>
        <dbReference type="EMBL" id="STT55920.1"/>
    </source>
</evidence>
<protein>
    <submittedName>
        <fullName evidence="1">Uncharacterized protein</fullName>
    </submittedName>
</protein>
<organism evidence="1 2">
    <name type="scientific">Klebsiella pneumoniae</name>
    <dbReference type="NCBI Taxonomy" id="573"/>
    <lineage>
        <taxon>Bacteria</taxon>
        <taxon>Pseudomonadati</taxon>
        <taxon>Pseudomonadota</taxon>
        <taxon>Gammaproteobacteria</taxon>
        <taxon>Enterobacterales</taxon>
        <taxon>Enterobacteriaceae</taxon>
        <taxon>Klebsiella/Raoultella group</taxon>
        <taxon>Klebsiella</taxon>
        <taxon>Klebsiella pneumoniae complex</taxon>
    </lineage>
</organism>
<proteinExistence type="predicted"/>
<dbReference type="EMBL" id="UGLC01000002">
    <property type="protein sequence ID" value="STT55920.1"/>
    <property type="molecule type" value="Genomic_DNA"/>
</dbReference>
<dbReference type="AlphaFoldDB" id="A0A377WM42"/>
<dbReference type="Proteomes" id="UP000254799">
    <property type="component" value="Unassembled WGS sequence"/>
</dbReference>
<gene>
    <name evidence="1" type="ORF">NCTC8849_04549</name>
</gene>
<reference evidence="1 2" key="1">
    <citation type="submission" date="2018-06" db="EMBL/GenBank/DDBJ databases">
        <authorList>
            <consortium name="Pathogen Informatics"/>
            <person name="Doyle S."/>
        </authorList>
    </citation>
    <scope>NUCLEOTIDE SEQUENCE [LARGE SCALE GENOMIC DNA]</scope>
    <source>
        <strain evidence="1 2">NCTC8849</strain>
    </source>
</reference>
<accession>A0A377WM42</accession>